<sequence>MYPPEFRLIPSAVLPVSLVHLRLRYVNYTTYLHLFLIFLNSLLSGFRQLIVHPMCRLFCSSRRAHLLTQLCITVTLYVKGFLTIFRVLGFSYHGTHGAHSNRASICADFPFQEFQAPKLRTPPRASQAFHGTSQCPVTF</sequence>
<keyword evidence="1" id="KW-1133">Transmembrane helix</keyword>
<dbReference type="EMBL" id="JAWWNJ010000076">
    <property type="protein sequence ID" value="KAK7006241.1"/>
    <property type="molecule type" value="Genomic_DNA"/>
</dbReference>
<gene>
    <name evidence="2" type="ORF">R3P38DRAFT_3037500</name>
</gene>
<evidence type="ECO:0000313" key="2">
    <source>
        <dbReference type="EMBL" id="KAK7006241.1"/>
    </source>
</evidence>
<keyword evidence="3" id="KW-1185">Reference proteome</keyword>
<comment type="caution">
    <text evidence="2">The sequence shown here is derived from an EMBL/GenBank/DDBJ whole genome shotgun (WGS) entry which is preliminary data.</text>
</comment>
<feature type="transmembrane region" description="Helical" evidence="1">
    <location>
        <begin position="25"/>
        <end position="46"/>
    </location>
</feature>
<keyword evidence="1" id="KW-0472">Membrane</keyword>
<evidence type="ECO:0000256" key="1">
    <source>
        <dbReference type="SAM" id="Phobius"/>
    </source>
</evidence>
<protein>
    <submittedName>
        <fullName evidence="2">Uncharacterized protein</fullName>
    </submittedName>
</protein>
<name>A0AAW0AAL3_9AGAR</name>
<evidence type="ECO:0000313" key="3">
    <source>
        <dbReference type="Proteomes" id="UP001362999"/>
    </source>
</evidence>
<keyword evidence="1" id="KW-0812">Transmembrane</keyword>
<feature type="transmembrane region" description="Helical" evidence="1">
    <location>
        <begin position="66"/>
        <end position="88"/>
    </location>
</feature>
<dbReference type="Proteomes" id="UP001362999">
    <property type="component" value="Unassembled WGS sequence"/>
</dbReference>
<proteinExistence type="predicted"/>
<organism evidence="2 3">
    <name type="scientific">Favolaschia claudopus</name>
    <dbReference type="NCBI Taxonomy" id="2862362"/>
    <lineage>
        <taxon>Eukaryota</taxon>
        <taxon>Fungi</taxon>
        <taxon>Dikarya</taxon>
        <taxon>Basidiomycota</taxon>
        <taxon>Agaricomycotina</taxon>
        <taxon>Agaricomycetes</taxon>
        <taxon>Agaricomycetidae</taxon>
        <taxon>Agaricales</taxon>
        <taxon>Marasmiineae</taxon>
        <taxon>Mycenaceae</taxon>
        <taxon>Favolaschia</taxon>
    </lineage>
</organism>
<reference evidence="2 3" key="1">
    <citation type="journal article" date="2024" name="J Genomics">
        <title>Draft genome sequencing and assembly of Favolaschia claudopus CIRM-BRFM 2984 isolated from oak limbs.</title>
        <authorList>
            <person name="Navarro D."/>
            <person name="Drula E."/>
            <person name="Chaduli D."/>
            <person name="Cazenave R."/>
            <person name="Ahrendt S."/>
            <person name="Wang J."/>
            <person name="Lipzen A."/>
            <person name="Daum C."/>
            <person name="Barry K."/>
            <person name="Grigoriev I.V."/>
            <person name="Favel A."/>
            <person name="Rosso M.N."/>
            <person name="Martin F."/>
        </authorList>
    </citation>
    <scope>NUCLEOTIDE SEQUENCE [LARGE SCALE GENOMIC DNA]</scope>
    <source>
        <strain evidence="2 3">CIRM-BRFM 2984</strain>
    </source>
</reference>
<accession>A0AAW0AAL3</accession>
<dbReference type="AlphaFoldDB" id="A0AAW0AAL3"/>